<comment type="subcellular location">
    <subcellularLocation>
        <location evidence="1">Cell membrane</location>
        <topology evidence="1">Multi-pass membrane protein</topology>
    </subcellularLocation>
</comment>
<reference evidence="7 8" key="1">
    <citation type="journal article" date="2019" name="Int. J. Syst. Evol. Microbiol.">
        <title>The Global Catalogue of Microorganisms (GCM) 10K type strain sequencing project: providing services to taxonomists for standard genome sequencing and annotation.</title>
        <authorList>
            <consortium name="The Broad Institute Genomics Platform"/>
            <consortium name="The Broad Institute Genome Sequencing Center for Infectious Disease"/>
            <person name="Wu L."/>
            <person name="Ma J."/>
        </authorList>
    </citation>
    <scope>NUCLEOTIDE SEQUENCE [LARGE SCALE GENOMIC DNA]</scope>
    <source>
        <strain evidence="7 8">JCM 15900</strain>
    </source>
</reference>
<dbReference type="RefSeq" id="WP_344338081.1">
    <property type="nucleotide sequence ID" value="NZ_BAAAPZ010000017.1"/>
</dbReference>
<feature type="transmembrane region" description="Helical" evidence="6">
    <location>
        <begin position="297"/>
        <end position="317"/>
    </location>
</feature>
<accession>A0ABN2X766</accession>
<organism evidence="7 8">
    <name type="scientific">Brevibacterium salitolerans</name>
    <dbReference type="NCBI Taxonomy" id="1403566"/>
    <lineage>
        <taxon>Bacteria</taxon>
        <taxon>Bacillati</taxon>
        <taxon>Actinomycetota</taxon>
        <taxon>Actinomycetes</taxon>
        <taxon>Micrococcales</taxon>
        <taxon>Brevibacteriaceae</taxon>
        <taxon>Brevibacterium</taxon>
    </lineage>
</organism>
<evidence type="ECO:0000256" key="4">
    <source>
        <dbReference type="ARBA" id="ARBA00022989"/>
    </source>
</evidence>
<evidence type="ECO:0000256" key="2">
    <source>
        <dbReference type="ARBA" id="ARBA00022475"/>
    </source>
</evidence>
<feature type="transmembrane region" description="Helical" evidence="6">
    <location>
        <begin position="366"/>
        <end position="386"/>
    </location>
</feature>
<sequence>MHETTDKPSSKRGGTGFLSKPRIPHTYALIFSVVVLVGIASYLIPSGAFERIEQDGREMVVPGSFTTVEKTHIGFFDIFTAVPRGLAEASQIVFYIFLVGGAFGIIKATGAIDAGINALVRRIGRSERLIIPLVMLTFSVLGFTVGLSEECIIFVPIGVGIALSLGYDAIVGTAMVSMGAAAGFIGGMMNPFTVGIAQGIAEVPLFSGLWFRAAVYVVILAVGIFYVMRYADKVKRDPRNSILYGRIGGPGSTAYAVSEEIPELTPRRAVVLIALAGGIVVNMVGVFQWGWFLDELAASFFVVGLLCGLIGGMGVNGSFAGLVDGMREVVFGALIVGFARAILVVMQDGQTLDTIINAIAEGISHWPSVLTVLGMFVFQSILNFFIPSGSGMAATTMPLMVPLSDLLGIDRQVAVLAYQYGDAITNSIIPTSGALMGYLAVARIPYELWVKFIWRLIILWSVIAAVALVIGATFGVPA</sequence>
<feature type="transmembrane region" description="Helical" evidence="6">
    <location>
        <begin position="269"/>
        <end position="291"/>
    </location>
</feature>
<evidence type="ECO:0000313" key="8">
    <source>
        <dbReference type="Proteomes" id="UP001500984"/>
    </source>
</evidence>
<feature type="transmembrane region" description="Helical" evidence="6">
    <location>
        <begin position="452"/>
        <end position="476"/>
    </location>
</feature>
<feature type="transmembrane region" description="Helical" evidence="6">
    <location>
        <begin position="26"/>
        <end position="44"/>
    </location>
</feature>
<dbReference type="EMBL" id="BAAAPZ010000017">
    <property type="protein sequence ID" value="GAA2104600.1"/>
    <property type="molecule type" value="Genomic_DNA"/>
</dbReference>
<keyword evidence="8" id="KW-1185">Reference proteome</keyword>
<comment type="caution">
    <text evidence="7">The sequence shown here is derived from an EMBL/GenBank/DDBJ whole genome shotgun (WGS) entry which is preliminary data.</text>
</comment>
<dbReference type="Proteomes" id="UP001500984">
    <property type="component" value="Unassembled WGS sequence"/>
</dbReference>
<feature type="transmembrane region" description="Helical" evidence="6">
    <location>
        <begin position="153"/>
        <end position="171"/>
    </location>
</feature>
<dbReference type="InterPro" id="IPR051679">
    <property type="entry name" value="DASS-Related_Transporters"/>
</dbReference>
<name>A0ABN2X766_9MICO</name>
<evidence type="ECO:0000256" key="1">
    <source>
        <dbReference type="ARBA" id="ARBA00004651"/>
    </source>
</evidence>
<dbReference type="Pfam" id="PF03606">
    <property type="entry name" value="DcuC"/>
    <property type="match status" value="1"/>
</dbReference>
<feature type="transmembrane region" description="Helical" evidence="6">
    <location>
        <begin position="92"/>
        <end position="116"/>
    </location>
</feature>
<evidence type="ECO:0000256" key="3">
    <source>
        <dbReference type="ARBA" id="ARBA00022692"/>
    </source>
</evidence>
<keyword evidence="5 6" id="KW-0472">Membrane</keyword>
<dbReference type="PANTHER" id="PTHR43652">
    <property type="entry name" value="BASIC AMINO ACID ANTIPORTER YFCC-RELATED"/>
    <property type="match status" value="1"/>
</dbReference>
<feature type="transmembrane region" description="Helical" evidence="6">
    <location>
        <begin position="209"/>
        <end position="228"/>
    </location>
</feature>
<evidence type="ECO:0000256" key="6">
    <source>
        <dbReference type="SAM" id="Phobius"/>
    </source>
</evidence>
<feature type="transmembrane region" description="Helical" evidence="6">
    <location>
        <begin position="329"/>
        <end position="346"/>
    </location>
</feature>
<evidence type="ECO:0000256" key="5">
    <source>
        <dbReference type="ARBA" id="ARBA00023136"/>
    </source>
</evidence>
<dbReference type="PANTHER" id="PTHR43652:SF2">
    <property type="entry name" value="BASIC AMINO ACID ANTIPORTER YFCC-RELATED"/>
    <property type="match status" value="1"/>
</dbReference>
<keyword evidence="2" id="KW-1003">Cell membrane</keyword>
<feature type="transmembrane region" description="Helical" evidence="6">
    <location>
        <begin position="178"/>
        <end position="197"/>
    </location>
</feature>
<protein>
    <submittedName>
        <fullName evidence="7">YfcC family protein</fullName>
    </submittedName>
</protein>
<proteinExistence type="predicted"/>
<keyword evidence="3 6" id="KW-0812">Transmembrane</keyword>
<dbReference type="InterPro" id="IPR018385">
    <property type="entry name" value="C4_dicarb_anaerob_car-like"/>
</dbReference>
<evidence type="ECO:0000313" key="7">
    <source>
        <dbReference type="EMBL" id="GAA2104600.1"/>
    </source>
</evidence>
<feature type="transmembrane region" description="Helical" evidence="6">
    <location>
        <begin position="128"/>
        <end position="147"/>
    </location>
</feature>
<keyword evidence="4 6" id="KW-1133">Transmembrane helix</keyword>
<gene>
    <name evidence="7" type="ORF">GCM10009823_29400</name>
</gene>